<evidence type="ECO:0000256" key="3">
    <source>
        <dbReference type="ARBA" id="ARBA00022723"/>
    </source>
</evidence>
<dbReference type="SUPFAM" id="SSF46458">
    <property type="entry name" value="Globin-like"/>
    <property type="match status" value="1"/>
</dbReference>
<dbReference type="Pfam" id="PF01152">
    <property type="entry name" value="Bac_globin"/>
    <property type="match status" value="1"/>
</dbReference>
<feature type="chain" id="PRO_5019250208" evidence="7">
    <location>
        <begin position="26"/>
        <end position="175"/>
    </location>
</feature>
<dbReference type="InterPro" id="IPR009050">
    <property type="entry name" value="Globin-like_sf"/>
</dbReference>
<accession>A0A437RFS7</accession>
<dbReference type="InterPro" id="IPR001486">
    <property type="entry name" value="Hemoglobin_trunc"/>
</dbReference>
<dbReference type="EMBL" id="SACR01000004">
    <property type="protein sequence ID" value="RVU45599.1"/>
    <property type="molecule type" value="Genomic_DNA"/>
</dbReference>
<evidence type="ECO:0000313" key="8">
    <source>
        <dbReference type="EMBL" id="RVU45599.1"/>
    </source>
</evidence>
<dbReference type="Proteomes" id="UP000285575">
    <property type="component" value="Unassembled WGS sequence"/>
</dbReference>
<keyword evidence="7" id="KW-0732">Signal</keyword>
<sequence length="175" mass="18461">MPQRISLLRCLSAAALVSATAAALAQPAPGQGRPPTSGTGADRATAYPVAPAPGLYQALGERAGLQALMTDFVARLRADRRIGHQFKDTNAKELAARLTEQLCLLSGGPCRYEGASMKDAHADLQITRADFNALVEVLQQALDARGVPFTRQNQLLALLAPMHRDIVAPSTAPAP</sequence>
<feature type="signal peptide" evidence="7">
    <location>
        <begin position="1"/>
        <end position="25"/>
    </location>
</feature>
<gene>
    <name evidence="8" type="ORF">EOE66_15970</name>
</gene>
<feature type="compositionally biased region" description="Low complexity" evidence="6">
    <location>
        <begin position="24"/>
        <end position="36"/>
    </location>
</feature>
<evidence type="ECO:0000256" key="7">
    <source>
        <dbReference type="SAM" id="SignalP"/>
    </source>
</evidence>
<evidence type="ECO:0000256" key="2">
    <source>
        <dbReference type="ARBA" id="ARBA00022617"/>
    </source>
</evidence>
<evidence type="ECO:0000256" key="5">
    <source>
        <dbReference type="PIRSR" id="PIRSR601486-1"/>
    </source>
</evidence>
<keyword evidence="1" id="KW-0813">Transport</keyword>
<dbReference type="GO" id="GO:0019825">
    <property type="term" value="F:oxygen binding"/>
    <property type="evidence" value="ECO:0007669"/>
    <property type="project" value="InterPro"/>
</dbReference>
<protein>
    <submittedName>
        <fullName evidence="8">Group 1 truncated hemoglobin</fullName>
    </submittedName>
</protein>
<proteinExistence type="predicted"/>
<keyword evidence="2 5" id="KW-0349">Heme</keyword>
<dbReference type="InterPro" id="IPR012292">
    <property type="entry name" value="Globin/Proto"/>
</dbReference>
<evidence type="ECO:0000256" key="4">
    <source>
        <dbReference type="ARBA" id="ARBA00023004"/>
    </source>
</evidence>
<dbReference type="OrthoDB" id="9795814at2"/>
<dbReference type="RefSeq" id="WP_128229688.1">
    <property type="nucleotide sequence ID" value="NZ_SACR01000004.1"/>
</dbReference>
<evidence type="ECO:0000256" key="6">
    <source>
        <dbReference type="SAM" id="MobiDB-lite"/>
    </source>
</evidence>
<keyword evidence="9" id="KW-1185">Reference proteome</keyword>
<name>A0A437RFS7_9BURK</name>
<keyword evidence="3 5" id="KW-0479">Metal-binding</keyword>
<comment type="caution">
    <text evidence="8">The sequence shown here is derived from an EMBL/GenBank/DDBJ whole genome shotgun (WGS) entry which is preliminary data.</text>
</comment>
<feature type="binding site" description="distal binding residue" evidence="5">
    <location>
        <position position="121"/>
    </location>
    <ligand>
        <name>heme</name>
        <dbReference type="ChEBI" id="CHEBI:30413"/>
    </ligand>
    <ligandPart>
        <name>Fe</name>
        <dbReference type="ChEBI" id="CHEBI:18248"/>
    </ligandPart>
</feature>
<keyword evidence="4 5" id="KW-0408">Iron</keyword>
<reference evidence="8 9" key="1">
    <citation type="submission" date="2019-01" db="EMBL/GenBank/DDBJ databases">
        <authorList>
            <person name="Chen W.-M."/>
        </authorList>
    </citation>
    <scope>NUCLEOTIDE SEQUENCE [LARGE SCALE GENOMIC DNA]</scope>
    <source>
        <strain evidence="8 9">KYPY4</strain>
    </source>
</reference>
<dbReference type="GO" id="GO:0020037">
    <property type="term" value="F:heme binding"/>
    <property type="evidence" value="ECO:0007669"/>
    <property type="project" value="InterPro"/>
</dbReference>
<evidence type="ECO:0000313" key="9">
    <source>
        <dbReference type="Proteomes" id="UP000285575"/>
    </source>
</evidence>
<organism evidence="8 9">
    <name type="scientific">Rubrivivax rivuli</name>
    <dbReference type="NCBI Taxonomy" id="1862385"/>
    <lineage>
        <taxon>Bacteria</taxon>
        <taxon>Pseudomonadati</taxon>
        <taxon>Pseudomonadota</taxon>
        <taxon>Betaproteobacteria</taxon>
        <taxon>Burkholderiales</taxon>
        <taxon>Sphaerotilaceae</taxon>
        <taxon>Rubrivivax</taxon>
    </lineage>
</organism>
<evidence type="ECO:0000256" key="1">
    <source>
        <dbReference type="ARBA" id="ARBA00022448"/>
    </source>
</evidence>
<dbReference type="GO" id="GO:0046872">
    <property type="term" value="F:metal ion binding"/>
    <property type="evidence" value="ECO:0007669"/>
    <property type="project" value="UniProtKB-KW"/>
</dbReference>
<dbReference type="Gene3D" id="1.10.490.10">
    <property type="entry name" value="Globins"/>
    <property type="match status" value="1"/>
</dbReference>
<feature type="region of interest" description="Disordered" evidence="6">
    <location>
        <begin position="24"/>
        <end position="45"/>
    </location>
</feature>
<dbReference type="CDD" id="cd00454">
    <property type="entry name" value="TrHb1_N"/>
    <property type="match status" value="1"/>
</dbReference>
<dbReference type="AlphaFoldDB" id="A0A437RFS7"/>